<name>A0A813TF61_9BILA</name>
<evidence type="ECO:0000313" key="1">
    <source>
        <dbReference type="EMBL" id="CAF0777682.1"/>
    </source>
</evidence>
<dbReference type="Proteomes" id="UP000663829">
    <property type="component" value="Unassembled WGS sequence"/>
</dbReference>
<organism evidence="2 5">
    <name type="scientific">Didymodactylos carnosus</name>
    <dbReference type="NCBI Taxonomy" id="1234261"/>
    <lineage>
        <taxon>Eukaryota</taxon>
        <taxon>Metazoa</taxon>
        <taxon>Spiralia</taxon>
        <taxon>Gnathifera</taxon>
        <taxon>Rotifera</taxon>
        <taxon>Eurotatoria</taxon>
        <taxon>Bdelloidea</taxon>
        <taxon>Philodinida</taxon>
        <taxon>Philodinidae</taxon>
        <taxon>Didymodactylos</taxon>
    </lineage>
</organism>
<evidence type="ECO:0000313" key="4">
    <source>
        <dbReference type="EMBL" id="CAF3594417.1"/>
    </source>
</evidence>
<evidence type="ECO:0000313" key="5">
    <source>
        <dbReference type="Proteomes" id="UP000663829"/>
    </source>
</evidence>
<evidence type="ECO:0000313" key="2">
    <source>
        <dbReference type="EMBL" id="CAF0808884.1"/>
    </source>
</evidence>
<dbReference type="EMBL" id="CAJNOQ010000504">
    <property type="protein sequence ID" value="CAF0808884.1"/>
    <property type="molecule type" value="Genomic_DNA"/>
</dbReference>
<dbReference type="Proteomes" id="UP000682733">
    <property type="component" value="Unassembled WGS sequence"/>
</dbReference>
<evidence type="ECO:0000313" key="3">
    <source>
        <dbReference type="EMBL" id="CAF3559005.1"/>
    </source>
</evidence>
<comment type="caution">
    <text evidence="2">The sequence shown here is derived from an EMBL/GenBank/DDBJ whole genome shotgun (WGS) entry which is preliminary data.</text>
</comment>
<proteinExistence type="predicted"/>
<protein>
    <submittedName>
        <fullName evidence="2">Uncharacterized protein</fullName>
    </submittedName>
</protein>
<dbReference type="Proteomes" id="UP000681722">
    <property type="component" value="Unassembled WGS sequence"/>
</dbReference>
<dbReference type="Proteomes" id="UP000677228">
    <property type="component" value="Unassembled WGS sequence"/>
</dbReference>
<gene>
    <name evidence="2" type="ORF">GPM918_LOCUS3922</name>
    <name evidence="1" type="ORF">OVA965_LOCUS3432</name>
    <name evidence="4" type="ORF">SRO942_LOCUS3922</name>
    <name evidence="3" type="ORF">TMI583_LOCUS3431</name>
</gene>
<dbReference type="EMBL" id="CAJOBA010000824">
    <property type="protein sequence ID" value="CAF3559005.1"/>
    <property type="molecule type" value="Genomic_DNA"/>
</dbReference>
<reference evidence="2" key="1">
    <citation type="submission" date="2021-02" db="EMBL/GenBank/DDBJ databases">
        <authorList>
            <person name="Nowell W R."/>
        </authorList>
    </citation>
    <scope>NUCLEOTIDE SEQUENCE</scope>
</reference>
<accession>A0A813TF61</accession>
<dbReference type="AlphaFoldDB" id="A0A813TF61"/>
<keyword evidence="5" id="KW-1185">Reference proteome</keyword>
<dbReference type="EMBL" id="CAJNOK010000824">
    <property type="protein sequence ID" value="CAF0777682.1"/>
    <property type="molecule type" value="Genomic_DNA"/>
</dbReference>
<sequence>MTIELDNDIKISDNNDRQSKTPFQLYALYSASTPVDMNNQTESTKYRPNLHNRKNGTFEPFNFDLLLNLFTIGYECPTTQEAQFPLVCKTIFKIKVIVQVSDVQEESSAVSLQKSRANSK</sequence>
<dbReference type="EMBL" id="CAJOBC010000504">
    <property type="protein sequence ID" value="CAF3594417.1"/>
    <property type="molecule type" value="Genomic_DNA"/>
</dbReference>